<sequence length="254" mass="26970">MDDTVSTTMPDCSRKTESNACTRGLDNCFSLAADGSTDVMLASATQPGSFSAPTQCSGSTGRDTIAGGGNGGSGPDDFFLSLLAKSQSRRMDEQRCSLDLVQARLTSTVSSNASSSSVRPHDHSFGSTSVPSPPTTATSLASPPEQSAQLPRSAVDEPNALSATSSLLVGAQQSAWLRTGLRNSERREGACASASQLVLQQDPLQQRRQQEQEMLESREAAQDELFDLIAGAQVGHTFMDYCVTYFWSLGPHHK</sequence>
<dbReference type="Proteomes" id="UP000784294">
    <property type="component" value="Unassembled WGS sequence"/>
</dbReference>
<feature type="compositionally biased region" description="Polar residues" evidence="1">
    <location>
        <begin position="46"/>
        <end position="62"/>
    </location>
</feature>
<dbReference type="AlphaFoldDB" id="A0A448WCK8"/>
<name>A0A448WCK8_9PLAT</name>
<evidence type="ECO:0000313" key="3">
    <source>
        <dbReference type="Proteomes" id="UP000784294"/>
    </source>
</evidence>
<feature type="compositionally biased region" description="Low complexity" evidence="1">
    <location>
        <begin position="127"/>
        <end position="144"/>
    </location>
</feature>
<feature type="region of interest" description="Disordered" evidence="1">
    <location>
        <begin position="109"/>
        <end position="155"/>
    </location>
</feature>
<dbReference type="Pfam" id="PF02188">
    <property type="entry name" value="GoLoco"/>
    <property type="match status" value="1"/>
</dbReference>
<proteinExistence type="predicted"/>
<feature type="compositionally biased region" description="Low complexity" evidence="1">
    <location>
        <begin position="109"/>
        <end position="118"/>
    </location>
</feature>
<comment type="caution">
    <text evidence="2">The sequence shown here is derived from an EMBL/GenBank/DDBJ whole genome shotgun (WGS) entry which is preliminary data.</text>
</comment>
<reference evidence="2" key="1">
    <citation type="submission" date="2018-11" db="EMBL/GenBank/DDBJ databases">
        <authorList>
            <consortium name="Pathogen Informatics"/>
        </authorList>
    </citation>
    <scope>NUCLEOTIDE SEQUENCE</scope>
</reference>
<dbReference type="InterPro" id="IPR011990">
    <property type="entry name" value="TPR-like_helical_dom_sf"/>
</dbReference>
<evidence type="ECO:0000313" key="2">
    <source>
        <dbReference type="EMBL" id="VEL08474.1"/>
    </source>
</evidence>
<organism evidence="2 3">
    <name type="scientific">Protopolystoma xenopodis</name>
    <dbReference type="NCBI Taxonomy" id="117903"/>
    <lineage>
        <taxon>Eukaryota</taxon>
        <taxon>Metazoa</taxon>
        <taxon>Spiralia</taxon>
        <taxon>Lophotrochozoa</taxon>
        <taxon>Platyhelminthes</taxon>
        <taxon>Monogenea</taxon>
        <taxon>Polyopisthocotylea</taxon>
        <taxon>Polystomatidea</taxon>
        <taxon>Polystomatidae</taxon>
        <taxon>Protopolystoma</taxon>
    </lineage>
</organism>
<dbReference type="GO" id="GO:0030695">
    <property type="term" value="F:GTPase regulator activity"/>
    <property type="evidence" value="ECO:0007669"/>
    <property type="project" value="InterPro"/>
</dbReference>
<dbReference type="SMART" id="SM00390">
    <property type="entry name" value="GoLoco"/>
    <property type="match status" value="1"/>
</dbReference>
<evidence type="ECO:0000256" key="1">
    <source>
        <dbReference type="SAM" id="MobiDB-lite"/>
    </source>
</evidence>
<dbReference type="PROSITE" id="PS50877">
    <property type="entry name" value="GOLOCO"/>
    <property type="match status" value="1"/>
</dbReference>
<gene>
    <name evidence="2" type="ORF">PXEA_LOCUS1914</name>
</gene>
<protein>
    <submittedName>
        <fullName evidence="2">Uncharacterized protein</fullName>
    </submittedName>
</protein>
<dbReference type="Gene3D" id="1.25.40.10">
    <property type="entry name" value="Tetratricopeptide repeat domain"/>
    <property type="match status" value="1"/>
</dbReference>
<keyword evidence="3" id="KW-1185">Reference proteome</keyword>
<dbReference type="InterPro" id="IPR003109">
    <property type="entry name" value="GoLoco_motif"/>
</dbReference>
<accession>A0A448WCK8</accession>
<dbReference type="EMBL" id="CAAALY010004055">
    <property type="protein sequence ID" value="VEL08474.1"/>
    <property type="molecule type" value="Genomic_DNA"/>
</dbReference>
<feature type="region of interest" description="Disordered" evidence="1">
    <location>
        <begin position="46"/>
        <end position="72"/>
    </location>
</feature>